<organism evidence="1 2">
    <name type="scientific">Mytilus coruscus</name>
    <name type="common">Sea mussel</name>
    <dbReference type="NCBI Taxonomy" id="42192"/>
    <lineage>
        <taxon>Eukaryota</taxon>
        <taxon>Metazoa</taxon>
        <taxon>Spiralia</taxon>
        <taxon>Lophotrochozoa</taxon>
        <taxon>Mollusca</taxon>
        <taxon>Bivalvia</taxon>
        <taxon>Autobranchia</taxon>
        <taxon>Pteriomorphia</taxon>
        <taxon>Mytilida</taxon>
        <taxon>Mytiloidea</taxon>
        <taxon>Mytilidae</taxon>
        <taxon>Mytilinae</taxon>
        <taxon>Mytilus</taxon>
    </lineage>
</organism>
<protein>
    <submittedName>
        <fullName evidence="1">Uncharacterized protein</fullName>
    </submittedName>
</protein>
<gene>
    <name evidence="1" type="ORF">MCOR_24244</name>
</gene>
<reference evidence="1 2" key="1">
    <citation type="submission" date="2020-06" db="EMBL/GenBank/DDBJ databases">
        <authorList>
            <person name="Li R."/>
            <person name="Bekaert M."/>
        </authorList>
    </citation>
    <scope>NUCLEOTIDE SEQUENCE [LARGE SCALE GENOMIC DNA]</scope>
    <source>
        <strain evidence="2">wild</strain>
    </source>
</reference>
<name>A0A6J8BYA3_MYTCO</name>
<dbReference type="AlphaFoldDB" id="A0A6J8BYA3"/>
<dbReference type="InterPro" id="IPR011042">
    <property type="entry name" value="6-blade_b-propeller_TolB-like"/>
</dbReference>
<keyword evidence="2" id="KW-1185">Reference proteome</keyword>
<dbReference type="Gene3D" id="2.120.10.30">
    <property type="entry name" value="TolB, C-terminal domain"/>
    <property type="match status" value="1"/>
</dbReference>
<dbReference type="EMBL" id="CACVKT020004298">
    <property type="protein sequence ID" value="CAC5389025.1"/>
    <property type="molecule type" value="Genomic_DNA"/>
</dbReference>
<evidence type="ECO:0000313" key="1">
    <source>
        <dbReference type="EMBL" id="CAC5389025.1"/>
    </source>
</evidence>
<proteinExistence type="predicted"/>
<accession>A0A6J8BYA3</accession>
<dbReference type="SUPFAM" id="SSF63825">
    <property type="entry name" value="YWTD domain"/>
    <property type="match status" value="1"/>
</dbReference>
<dbReference type="Proteomes" id="UP000507470">
    <property type="component" value="Unassembled WGS sequence"/>
</dbReference>
<dbReference type="OrthoDB" id="6121827at2759"/>
<sequence>MKNRKTEKSINVGSWIYGVAHKDGKLFYNGFYSGLCVVSLDDDSVTQLVNVNLITNSSIATWSDQLYYINNDDSVTCCDLQGSFKWKLELAAFLKNARGIRVDNHERVYVAGFGSHNVIVISPDGNKHIVLLSGKDGLKQPQALFFDRKNNNLLISNKTNDAFIYNVSNG</sequence>
<evidence type="ECO:0000313" key="2">
    <source>
        <dbReference type="Proteomes" id="UP000507470"/>
    </source>
</evidence>